<comment type="caution">
    <text evidence="1">The sequence shown here is derived from an EMBL/GenBank/DDBJ whole genome shotgun (WGS) entry which is preliminary data.</text>
</comment>
<name>A0A165RDM3_9FLAO</name>
<evidence type="ECO:0000313" key="1">
    <source>
        <dbReference type="EMBL" id="KZE81022.1"/>
    </source>
</evidence>
<dbReference type="AlphaFoldDB" id="A0A165RDM3"/>
<reference evidence="1 2" key="1">
    <citation type="submission" date="2016-01" db="EMBL/GenBank/DDBJ databases">
        <title>Whole genome sequencing of Myroides marinus L41.</title>
        <authorList>
            <person name="Hong K.W."/>
        </authorList>
    </citation>
    <scope>NUCLEOTIDE SEQUENCE [LARGE SCALE GENOMIC DNA]</scope>
    <source>
        <strain evidence="1 2">L41</strain>
    </source>
</reference>
<dbReference type="Proteomes" id="UP000076630">
    <property type="component" value="Unassembled WGS sequence"/>
</dbReference>
<evidence type="ECO:0000313" key="2">
    <source>
        <dbReference type="Proteomes" id="UP000076630"/>
    </source>
</evidence>
<evidence type="ECO:0008006" key="3">
    <source>
        <dbReference type="Google" id="ProtNLM"/>
    </source>
</evidence>
<sequence>MKYICADCGQEHEDWPALVFRAPDPYLALSEEEQANAELTKEICCIEEGEETQWYLRGVLTQYVYDACQYLDYGVWVSVSEASMKDYYEHYEDKEYKTTYFGWLVTNLPNYPANTSFGLPTNVEVDNSKGIPTILPHQGDSIFVKEFYEGISTEEALSRIDALLNK</sequence>
<protein>
    <recommendedName>
        <fullName evidence="3">DUF2199 domain-containing protein</fullName>
    </recommendedName>
</protein>
<dbReference type="EMBL" id="LQNU01000054">
    <property type="protein sequence ID" value="KZE81022.1"/>
    <property type="molecule type" value="Genomic_DNA"/>
</dbReference>
<dbReference type="Pfam" id="PF09965">
    <property type="entry name" value="DUF2199"/>
    <property type="match status" value="1"/>
</dbReference>
<dbReference type="InterPro" id="IPR018697">
    <property type="entry name" value="DUF2199"/>
</dbReference>
<dbReference type="OrthoDB" id="4404538at2"/>
<accession>A0A165RDM3</accession>
<proteinExistence type="predicted"/>
<organism evidence="1 2">
    <name type="scientific">Myroides marinus</name>
    <dbReference type="NCBI Taxonomy" id="703342"/>
    <lineage>
        <taxon>Bacteria</taxon>
        <taxon>Pseudomonadati</taxon>
        <taxon>Bacteroidota</taxon>
        <taxon>Flavobacteriia</taxon>
        <taxon>Flavobacteriales</taxon>
        <taxon>Flavobacteriaceae</taxon>
        <taxon>Myroides</taxon>
    </lineage>
</organism>
<gene>
    <name evidence="1" type="ORF">AV926_09635</name>
</gene>
<dbReference type="RefSeq" id="WP_038987364.1">
    <property type="nucleotide sequence ID" value="NZ_JACAJN010000003.1"/>
</dbReference>
<keyword evidence="2" id="KW-1185">Reference proteome</keyword>